<evidence type="ECO:0000313" key="9">
    <source>
        <dbReference type="Ensembl" id="ENSCMIP00000014614.1"/>
    </source>
</evidence>
<evidence type="ECO:0000256" key="2">
    <source>
        <dbReference type="ARBA" id="ARBA00006046"/>
    </source>
</evidence>
<dbReference type="InParanoid" id="A0A4W3I0A2"/>
<keyword evidence="3" id="KW-0285">Flavoprotein</keyword>
<evidence type="ECO:0000256" key="6">
    <source>
        <dbReference type="ARBA" id="ARBA00038825"/>
    </source>
</evidence>
<dbReference type="GO" id="GO:0005759">
    <property type="term" value="C:mitochondrial matrix"/>
    <property type="evidence" value="ECO:0007669"/>
    <property type="project" value="UniProtKB-SubCell"/>
</dbReference>
<dbReference type="PANTHER" id="PTHR10668:SF103">
    <property type="entry name" value="PYRIDINE NUCLEOTIDE-DISULFIDE OXIDOREDUCTASE DOMAIN-CONTAINING PROTEIN 2"/>
    <property type="match status" value="1"/>
</dbReference>
<evidence type="ECO:0000256" key="4">
    <source>
        <dbReference type="ARBA" id="ARBA00022827"/>
    </source>
</evidence>
<dbReference type="PANTHER" id="PTHR10668">
    <property type="entry name" value="PHYTOENE DEHYDROGENASE"/>
    <property type="match status" value="1"/>
</dbReference>
<keyword evidence="10" id="KW-1185">Reference proteome</keyword>
<comment type="function">
    <text evidence="5">Probable oxidoreductase that may play a role as regulator of mitochondrial function.</text>
</comment>
<accession>A0A4W3I0A2</accession>
<dbReference type="OMA" id="GLYHCGS"/>
<protein>
    <recommendedName>
        <fullName evidence="7">Pyridine nucleotide-disulfide oxidoreductase domain-containing protein 2</fullName>
    </recommendedName>
</protein>
<evidence type="ECO:0000256" key="5">
    <source>
        <dbReference type="ARBA" id="ARBA00037217"/>
    </source>
</evidence>
<evidence type="ECO:0000256" key="1">
    <source>
        <dbReference type="ARBA" id="ARBA00004305"/>
    </source>
</evidence>
<evidence type="ECO:0000259" key="8">
    <source>
        <dbReference type="Pfam" id="PF01593"/>
    </source>
</evidence>
<dbReference type="GeneID" id="103190288"/>
<dbReference type="InterPro" id="IPR002937">
    <property type="entry name" value="Amino_oxidase"/>
</dbReference>
<sequence length="591" mass="63926">MIQSSAIRRSHLTSVTNGVKVWRNLPSNASFHRCGRSNAAALGSQYDALIIGGGHNGLVAAAYLQRSGVKTAVLERRHLIGGAAVTEELIPGFKFSRASYVLSLLRPRIYQDLELKKHGLKVHLRDPSSFTPLLEDGVGGKPPRSLLLGTNTSENQRQISQFSAKDAQTYDQYEAVMSHFARAVEPLLDAVPVDIPSLTSRSLRRRLQTLHTLRPLVQTGLRLGKHIPQFYELLTAPMAKILDRWFESEPLKATLATDAVVGAMLSPRTPGSGYVLLHHVMGELEGVKGVWGYVEGGMGALSKSIASAASSHGAAIFTDKPVSQIVVDSTGAANGVVLKDGTEIRSKVVLSNATPHVTFLQLTPQHCLPEDFIKDISSIDYTSPVTKINVAVDRLPNFTALADKGANMACCLSGTIHLNTEDMASIHQAYQDASAGRTSHRPLIEMCIPSVLDTTLAPTGCHIISMFTQYTPYWLPGGKEWDDEERQAYADRVFDCIEQYAPGFKASVVGRDILTPPDLEKVFGLTGGNIFHGAMSLDQLYFTRPSPSHADYRSPVRGLYLCGSGAHPGGGVMGSAGYNSALVVLSDLKRS</sequence>
<feature type="domain" description="Amine oxidase" evidence="8">
    <location>
        <begin position="57"/>
        <end position="408"/>
    </location>
</feature>
<dbReference type="AlphaFoldDB" id="A0A4W3I0A2"/>
<dbReference type="GeneTree" id="ENSGT00940000164861"/>
<dbReference type="SUPFAM" id="SSF51905">
    <property type="entry name" value="FAD/NAD(P)-binding domain"/>
    <property type="match status" value="1"/>
</dbReference>
<comment type="subunit">
    <text evidence="6">Interacts with COX5B; this interaction may contribute to localize PYROXD2 to the inner face of the inner mitochondrial membrane.</text>
</comment>
<dbReference type="Gene3D" id="3.50.50.60">
    <property type="entry name" value="FAD/NAD(P)-binding domain"/>
    <property type="match status" value="2"/>
</dbReference>
<evidence type="ECO:0000256" key="3">
    <source>
        <dbReference type="ARBA" id="ARBA00022630"/>
    </source>
</evidence>
<reference evidence="9" key="4">
    <citation type="submission" date="2025-08" db="UniProtKB">
        <authorList>
            <consortium name="Ensembl"/>
        </authorList>
    </citation>
    <scope>IDENTIFICATION</scope>
</reference>
<gene>
    <name evidence="9" type="primary">pyroxd2</name>
</gene>
<dbReference type="Ensembl" id="ENSCMIT00000014925.1">
    <property type="protein sequence ID" value="ENSCMIP00000014614.1"/>
    <property type="gene ID" value="ENSCMIG00000007220.1"/>
</dbReference>
<dbReference type="CTD" id="84795"/>
<keyword evidence="4" id="KW-0274">FAD</keyword>
<reference evidence="10" key="3">
    <citation type="journal article" date="2014" name="Nature">
        <title>Elephant shark genome provides unique insights into gnathostome evolution.</title>
        <authorList>
            <consortium name="International Elephant Shark Genome Sequencing Consortium"/>
            <person name="Venkatesh B."/>
            <person name="Lee A.P."/>
            <person name="Ravi V."/>
            <person name="Maurya A.K."/>
            <person name="Lian M.M."/>
            <person name="Swann J.B."/>
            <person name="Ohta Y."/>
            <person name="Flajnik M.F."/>
            <person name="Sutoh Y."/>
            <person name="Kasahara M."/>
            <person name="Hoon S."/>
            <person name="Gangu V."/>
            <person name="Roy S.W."/>
            <person name="Irimia M."/>
            <person name="Korzh V."/>
            <person name="Kondrychyn I."/>
            <person name="Lim Z.W."/>
            <person name="Tay B.H."/>
            <person name="Tohari S."/>
            <person name="Kong K.W."/>
            <person name="Ho S."/>
            <person name="Lorente-Galdos B."/>
            <person name="Quilez J."/>
            <person name="Marques-Bonet T."/>
            <person name="Raney B.J."/>
            <person name="Ingham P.W."/>
            <person name="Tay A."/>
            <person name="Hillier L.W."/>
            <person name="Minx P."/>
            <person name="Boehm T."/>
            <person name="Wilson R.K."/>
            <person name="Brenner S."/>
            <person name="Warren W.C."/>
        </authorList>
    </citation>
    <scope>NUCLEOTIDE SEQUENCE [LARGE SCALE GENOMIC DNA]</scope>
</reference>
<comment type="subcellular location">
    <subcellularLocation>
        <location evidence="1">Mitochondrion matrix</location>
    </subcellularLocation>
</comment>
<organism evidence="9 10">
    <name type="scientific">Callorhinchus milii</name>
    <name type="common">Ghost shark</name>
    <dbReference type="NCBI Taxonomy" id="7868"/>
    <lineage>
        <taxon>Eukaryota</taxon>
        <taxon>Metazoa</taxon>
        <taxon>Chordata</taxon>
        <taxon>Craniata</taxon>
        <taxon>Vertebrata</taxon>
        <taxon>Chondrichthyes</taxon>
        <taxon>Holocephali</taxon>
        <taxon>Chimaeriformes</taxon>
        <taxon>Callorhinchidae</taxon>
        <taxon>Callorhinchus</taxon>
    </lineage>
</organism>
<evidence type="ECO:0000256" key="7">
    <source>
        <dbReference type="ARBA" id="ARBA00040298"/>
    </source>
</evidence>
<reference evidence="9" key="5">
    <citation type="submission" date="2025-09" db="UniProtKB">
        <authorList>
            <consortium name="Ensembl"/>
        </authorList>
    </citation>
    <scope>IDENTIFICATION</scope>
</reference>
<dbReference type="Proteomes" id="UP000314986">
    <property type="component" value="Unassembled WGS sequence"/>
</dbReference>
<dbReference type="KEGG" id="cmk:103190288"/>
<dbReference type="STRING" id="7868.ENSCMIP00000014614"/>
<dbReference type="OrthoDB" id="7777654at2759"/>
<proteinExistence type="inferred from homology"/>
<dbReference type="RefSeq" id="XP_007909204.2">
    <property type="nucleotide sequence ID" value="XM_007911013.2"/>
</dbReference>
<comment type="similarity">
    <text evidence="2">Belongs to the carotenoid/retinoid oxidoreductase family.</text>
</comment>
<reference evidence="10" key="2">
    <citation type="journal article" date="2007" name="PLoS Biol.">
        <title>Survey sequencing and comparative analysis of the elephant shark (Callorhinchus milii) genome.</title>
        <authorList>
            <person name="Venkatesh B."/>
            <person name="Kirkness E.F."/>
            <person name="Loh Y.H."/>
            <person name="Halpern A.L."/>
            <person name="Lee A.P."/>
            <person name="Johnson J."/>
            <person name="Dandona N."/>
            <person name="Viswanathan L.D."/>
            <person name="Tay A."/>
            <person name="Venter J.C."/>
            <person name="Strausberg R.L."/>
            <person name="Brenner S."/>
        </authorList>
    </citation>
    <scope>NUCLEOTIDE SEQUENCE [LARGE SCALE GENOMIC DNA]</scope>
</reference>
<evidence type="ECO:0000313" key="10">
    <source>
        <dbReference type="Proteomes" id="UP000314986"/>
    </source>
</evidence>
<dbReference type="GO" id="GO:0016491">
    <property type="term" value="F:oxidoreductase activity"/>
    <property type="evidence" value="ECO:0007669"/>
    <property type="project" value="InterPro"/>
</dbReference>
<reference evidence="10" key="1">
    <citation type="journal article" date="2006" name="Science">
        <title>Ancient noncoding elements conserved in the human genome.</title>
        <authorList>
            <person name="Venkatesh B."/>
            <person name="Kirkness E.F."/>
            <person name="Loh Y.H."/>
            <person name="Halpern A.L."/>
            <person name="Lee A.P."/>
            <person name="Johnson J."/>
            <person name="Dandona N."/>
            <person name="Viswanathan L.D."/>
            <person name="Tay A."/>
            <person name="Venter J.C."/>
            <person name="Strausberg R.L."/>
            <person name="Brenner S."/>
        </authorList>
    </citation>
    <scope>NUCLEOTIDE SEQUENCE [LARGE SCALE GENOMIC DNA]</scope>
</reference>
<dbReference type="Pfam" id="PF01593">
    <property type="entry name" value="Amino_oxidase"/>
    <property type="match status" value="1"/>
</dbReference>
<name>A0A4W3I0A2_CALMI</name>
<dbReference type="InterPro" id="IPR036188">
    <property type="entry name" value="FAD/NAD-bd_sf"/>
</dbReference>